<dbReference type="PROSITE" id="PS50893">
    <property type="entry name" value="ABC_TRANSPORTER_2"/>
    <property type="match status" value="1"/>
</dbReference>
<dbReference type="Proteomes" id="UP001239215">
    <property type="component" value="Unassembled WGS sequence"/>
</dbReference>
<dbReference type="InterPro" id="IPR017871">
    <property type="entry name" value="ABC_transporter-like_CS"/>
</dbReference>
<organism evidence="5 6">
    <name type="scientific">Nocardioides zeae</name>
    <dbReference type="NCBI Taxonomy" id="1457234"/>
    <lineage>
        <taxon>Bacteria</taxon>
        <taxon>Bacillati</taxon>
        <taxon>Actinomycetota</taxon>
        <taxon>Actinomycetes</taxon>
        <taxon>Propionibacteriales</taxon>
        <taxon>Nocardioidaceae</taxon>
        <taxon>Nocardioides</taxon>
    </lineage>
</organism>
<dbReference type="Gene3D" id="3.40.50.300">
    <property type="entry name" value="P-loop containing nucleotide triphosphate hydrolases"/>
    <property type="match status" value="1"/>
</dbReference>
<name>A0AAJ1U0N0_9ACTN</name>
<dbReference type="PANTHER" id="PTHR42788">
    <property type="entry name" value="TAURINE IMPORT ATP-BINDING PROTEIN-RELATED"/>
    <property type="match status" value="1"/>
</dbReference>
<proteinExistence type="predicted"/>
<dbReference type="InterPro" id="IPR003439">
    <property type="entry name" value="ABC_transporter-like_ATP-bd"/>
</dbReference>
<dbReference type="GO" id="GO:0005524">
    <property type="term" value="F:ATP binding"/>
    <property type="evidence" value="ECO:0007669"/>
    <property type="project" value="UniProtKB-KW"/>
</dbReference>
<dbReference type="CDD" id="cd03293">
    <property type="entry name" value="ABC_NrtD_SsuB_transporters"/>
    <property type="match status" value="1"/>
</dbReference>
<dbReference type="InterPro" id="IPR003593">
    <property type="entry name" value="AAA+_ATPase"/>
</dbReference>
<evidence type="ECO:0000256" key="1">
    <source>
        <dbReference type="ARBA" id="ARBA00022448"/>
    </source>
</evidence>
<evidence type="ECO:0000259" key="4">
    <source>
        <dbReference type="PROSITE" id="PS50893"/>
    </source>
</evidence>
<dbReference type="AlphaFoldDB" id="A0AAJ1U0N0"/>
<accession>A0AAJ1U0N0</accession>
<evidence type="ECO:0000313" key="5">
    <source>
        <dbReference type="EMBL" id="MDQ1105209.1"/>
    </source>
</evidence>
<feature type="domain" description="ABC transporter" evidence="4">
    <location>
        <begin position="9"/>
        <end position="237"/>
    </location>
</feature>
<dbReference type="RefSeq" id="WP_307201222.1">
    <property type="nucleotide sequence ID" value="NZ_JAUTAN010000001.1"/>
</dbReference>
<protein>
    <submittedName>
        <fullName evidence="5">NitT/TauT family transport system ATP-binding protein</fullName>
    </submittedName>
</protein>
<evidence type="ECO:0000313" key="6">
    <source>
        <dbReference type="Proteomes" id="UP001239215"/>
    </source>
</evidence>
<dbReference type="Pfam" id="PF00005">
    <property type="entry name" value="ABC_tran"/>
    <property type="match status" value="1"/>
</dbReference>
<evidence type="ECO:0000256" key="2">
    <source>
        <dbReference type="ARBA" id="ARBA00022741"/>
    </source>
</evidence>
<keyword evidence="2" id="KW-0547">Nucleotide-binding</keyword>
<sequence>MATTSAPMIAFRDVGKTYPKTTAPVMTGVDLEIERGELVALIGPSGCGKSTLLNLLAGLTDATTGTIDVAGSAGTEELRSAYVFQNPRLLPWRSVRHNVEFGLEQAGVPAAERRRRANEALELVHLGEHGEKYPHQLSGGMQQRAALARGLALEPDLLLLDEPFGALDALTRSYLQEELLSIVRRFGTTTLLVTHDIDEALLLADRIVVMSSRPARIKRVVTVPFGRERALDSVLAHPQFVPLRHEIRDLLRPEVAASDPAVEAGAPEVLSS</sequence>
<dbReference type="PROSITE" id="PS00211">
    <property type="entry name" value="ABC_TRANSPORTER_1"/>
    <property type="match status" value="1"/>
</dbReference>
<dbReference type="EMBL" id="JAUTAN010000001">
    <property type="protein sequence ID" value="MDQ1105209.1"/>
    <property type="molecule type" value="Genomic_DNA"/>
</dbReference>
<dbReference type="InterPro" id="IPR050166">
    <property type="entry name" value="ABC_transporter_ATP-bind"/>
</dbReference>
<dbReference type="InterPro" id="IPR027417">
    <property type="entry name" value="P-loop_NTPase"/>
</dbReference>
<dbReference type="SUPFAM" id="SSF52540">
    <property type="entry name" value="P-loop containing nucleoside triphosphate hydrolases"/>
    <property type="match status" value="1"/>
</dbReference>
<evidence type="ECO:0000256" key="3">
    <source>
        <dbReference type="ARBA" id="ARBA00022840"/>
    </source>
</evidence>
<dbReference type="GO" id="GO:0016887">
    <property type="term" value="F:ATP hydrolysis activity"/>
    <property type="evidence" value="ECO:0007669"/>
    <property type="project" value="InterPro"/>
</dbReference>
<dbReference type="SMART" id="SM00382">
    <property type="entry name" value="AAA"/>
    <property type="match status" value="1"/>
</dbReference>
<reference evidence="5" key="1">
    <citation type="submission" date="2023-07" db="EMBL/GenBank/DDBJ databases">
        <title>Functional and genomic diversity of the sorghum phyllosphere microbiome.</title>
        <authorList>
            <person name="Shade A."/>
        </authorList>
    </citation>
    <scope>NUCLEOTIDE SEQUENCE</scope>
    <source>
        <strain evidence="5">SORGH_AS_1067</strain>
    </source>
</reference>
<keyword evidence="3 5" id="KW-0067">ATP-binding</keyword>
<comment type="caution">
    <text evidence="5">The sequence shown here is derived from an EMBL/GenBank/DDBJ whole genome shotgun (WGS) entry which is preliminary data.</text>
</comment>
<gene>
    <name evidence="5" type="ORF">QE405_002493</name>
</gene>
<dbReference type="PANTHER" id="PTHR42788:SF13">
    <property type="entry name" value="ALIPHATIC SULFONATES IMPORT ATP-BINDING PROTEIN SSUB"/>
    <property type="match status" value="1"/>
</dbReference>
<keyword evidence="1" id="KW-0813">Transport</keyword>